<organism evidence="1 2">
    <name type="scientific">Mesoterricola silvestris</name>
    <dbReference type="NCBI Taxonomy" id="2927979"/>
    <lineage>
        <taxon>Bacteria</taxon>
        <taxon>Pseudomonadati</taxon>
        <taxon>Acidobacteriota</taxon>
        <taxon>Holophagae</taxon>
        <taxon>Holophagales</taxon>
        <taxon>Holophagaceae</taxon>
        <taxon>Mesoterricola</taxon>
    </lineage>
</organism>
<proteinExistence type="predicted"/>
<keyword evidence="2" id="KW-1185">Reference proteome</keyword>
<dbReference type="AlphaFoldDB" id="A0AA48GJJ6"/>
<reference evidence="2" key="1">
    <citation type="journal article" date="2023" name="Int. J. Syst. Evol. Microbiol.">
        <title>Mesoterricola silvestris gen. nov., sp. nov., Mesoterricola sediminis sp. nov., Geothrix oryzae sp. nov., Geothrix edaphica sp. nov., Geothrix rubra sp. nov., and Geothrix limicola sp. nov., six novel members of Acidobacteriota isolated from soils.</title>
        <authorList>
            <person name="Itoh H."/>
            <person name="Sugisawa Y."/>
            <person name="Mise K."/>
            <person name="Xu Z."/>
            <person name="Kuniyasu M."/>
            <person name="Ushijima N."/>
            <person name="Kawano K."/>
            <person name="Kobayashi E."/>
            <person name="Shiratori Y."/>
            <person name="Masuda Y."/>
            <person name="Senoo K."/>
        </authorList>
    </citation>
    <scope>NUCLEOTIDE SEQUENCE [LARGE SCALE GENOMIC DNA]</scope>
    <source>
        <strain evidence="2">W79</strain>
    </source>
</reference>
<gene>
    <name evidence="1" type="ORF">METEAL_14980</name>
</gene>
<evidence type="ECO:0000313" key="1">
    <source>
        <dbReference type="EMBL" id="BDU72324.1"/>
    </source>
</evidence>
<dbReference type="EMBL" id="AP027080">
    <property type="protein sequence ID" value="BDU72324.1"/>
    <property type="molecule type" value="Genomic_DNA"/>
</dbReference>
<name>A0AA48GJJ6_9BACT</name>
<dbReference type="Proteomes" id="UP001238179">
    <property type="component" value="Chromosome"/>
</dbReference>
<accession>A0AA48GJJ6</accession>
<protein>
    <submittedName>
        <fullName evidence="1">Uncharacterized protein</fullName>
    </submittedName>
</protein>
<sequence length="94" mass="10476">MSRWTERYYADKAAGTCVRCHHQDAVPGQVECGYCAEANSDRVQALETDRRKKGLCPHCGKLPTPGYKTCAVARQQDRDYHAAKKAQVIHQVAA</sequence>
<dbReference type="KEGG" id="msil:METEAL_14980"/>
<evidence type="ECO:0000313" key="2">
    <source>
        <dbReference type="Proteomes" id="UP001238179"/>
    </source>
</evidence>
<dbReference type="RefSeq" id="WP_316415236.1">
    <property type="nucleotide sequence ID" value="NZ_AP027080.1"/>
</dbReference>